<dbReference type="Proteomes" id="UP000092154">
    <property type="component" value="Unassembled WGS sequence"/>
</dbReference>
<accession>A0A1B7ME93</accession>
<dbReference type="AlphaFoldDB" id="A0A1B7ME93"/>
<evidence type="ECO:0000313" key="2">
    <source>
        <dbReference type="Proteomes" id="UP000092154"/>
    </source>
</evidence>
<organism evidence="1 2">
    <name type="scientific">Rhizopogon vinicolor AM-OR11-026</name>
    <dbReference type="NCBI Taxonomy" id="1314800"/>
    <lineage>
        <taxon>Eukaryota</taxon>
        <taxon>Fungi</taxon>
        <taxon>Dikarya</taxon>
        <taxon>Basidiomycota</taxon>
        <taxon>Agaricomycotina</taxon>
        <taxon>Agaricomycetes</taxon>
        <taxon>Agaricomycetidae</taxon>
        <taxon>Boletales</taxon>
        <taxon>Suillineae</taxon>
        <taxon>Rhizopogonaceae</taxon>
        <taxon>Rhizopogon</taxon>
    </lineage>
</organism>
<sequence>MKWDRSKRRMQTDQLICNVFQIPELSKFAPSLLTHHRHPHLMPIAPLSISADDSDGPNKNTKRSTLIYYATPSKSCISAVSVCIARNQ</sequence>
<dbReference type="InParanoid" id="A0A1B7ME93"/>
<name>A0A1B7ME93_9AGAM</name>
<evidence type="ECO:0000313" key="1">
    <source>
        <dbReference type="EMBL" id="OAX30933.1"/>
    </source>
</evidence>
<dbReference type="EMBL" id="KV449755">
    <property type="protein sequence ID" value="OAX30933.1"/>
    <property type="molecule type" value="Genomic_DNA"/>
</dbReference>
<proteinExistence type="predicted"/>
<keyword evidence="2" id="KW-1185">Reference proteome</keyword>
<reference evidence="1 2" key="1">
    <citation type="submission" date="2016-06" db="EMBL/GenBank/DDBJ databases">
        <title>Comparative genomics of the ectomycorrhizal sister species Rhizopogon vinicolor and Rhizopogon vesiculosus (Basidiomycota: Boletales) reveals a divergence of the mating type B locus.</title>
        <authorList>
            <consortium name="DOE Joint Genome Institute"/>
            <person name="Mujic A.B."/>
            <person name="Kuo A."/>
            <person name="Tritt A."/>
            <person name="Lipzen A."/>
            <person name="Chen C."/>
            <person name="Johnson J."/>
            <person name="Sharma A."/>
            <person name="Barry K."/>
            <person name="Grigoriev I.V."/>
            <person name="Spatafora J.W."/>
        </authorList>
    </citation>
    <scope>NUCLEOTIDE SEQUENCE [LARGE SCALE GENOMIC DNA]</scope>
    <source>
        <strain evidence="1 2">AM-OR11-026</strain>
    </source>
</reference>
<gene>
    <name evidence="1" type="ORF">K503DRAFT_777961</name>
</gene>
<protein>
    <submittedName>
        <fullName evidence="1">Uncharacterized protein</fullName>
    </submittedName>
</protein>